<name>A0A162I4V5_9EURO</name>
<feature type="region of interest" description="Disordered" evidence="1">
    <location>
        <begin position="126"/>
        <end position="331"/>
    </location>
</feature>
<feature type="region of interest" description="Disordered" evidence="1">
    <location>
        <begin position="98"/>
        <end position="117"/>
    </location>
</feature>
<evidence type="ECO:0000313" key="2">
    <source>
        <dbReference type="EMBL" id="KZZ88653.1"/>
    </source>
</evidence>
<feature type="compositionally biased region" description="Low complexity" evidence="1">
    <location>
        <begin position="278"/>
        <end position="288"/>
    </location>
</feature>
<dbReference type="OrthoDB" id="5409998at2759"/>
<dbReference type="EMBL" id="AZGZ01000024">
    <property type="protein sequence ID" value="KZZ88653.1"/>
    <property type="molecule type" value="Genomic_DNA"/>
</dbReference>
<dbReference type="VEuPathDB" id="FungiDB:AAP_04751"/>
<protein>
    <submittedName>
        <fullName evidence="2">Uncharacterized protein</fullName>
    </submittedName>
</protein>
<evidence type="ECO:0000313" key="3">
    <source>
        <dbReference type="Proteomes" id="UP000242877"/>
    </source>
</evidence>
<reference evidence="2 3" key="1">
    <citation type="journal article" date="2016" name="Genome Biol. Evol.">
        <title>Divergent and convergent evolution of fungal pathogenicity.</title>
        <authorList>
            <person name="Shang Y."/>
            <person name="Xiao G."/>
            <person name="Zheng P."/>
            <person name="Cen K."/>
            <person name="Zhan S."/>
            <person name="Wang C."/>
        </authorList>
    </citation>
    <scope>NUCLEOTIDE SEQUENCE [LARGE SCALE GENOMIC DNA]</scope>
    <source>
        <strain evidence="2 3">ARSEF 7405</strain>
    </source>
</reference>
<proteinExistence type="predicted"/>
<organism evidence="2 3">
    <name type="scientific">Ascosphaera apis ARSEF 7405</name>
    <dbReference type="NCBI Taxonomy" id="392613"/>
    <lineage>
        <taxon>Eukaryota</taxon>
        <taxon>Fungi</taxon>
        <taxon>Dikarya</taxon>
        <taxon>Ascomycota</taxon>
        <taxon>Pezizomycotina</taxon>
        <taxon>Eurotiomycetes</taxon>
        <taxon>Eurotiomycetidae</taxon>
        <taxon>Onygenales</taxon>
        <taxon>Ascosphaeraceae</taxon>
        <taxon>Ascosphaera</taxon>
    </lineage>
</organism>
<feature type="compositionally biased region" description="Polar residues" evidence="1">
    <location>
        <begin position="412"/>
        <end position="422"/>
    </location>
</feature>
<dbReference type="AlphaFoldDB" id="A0A162I4V5"/>
<feature type="compositionally biased region" description="Acidic residues" evidence="1">
    <location>
        <begin position="246"/>
        <end position="259"/>
    </location>
</feature>
<feature type="compositionally biased region" description="Polar residues" evidence="1">
    <location>
        <begin position="289"/>
        <end position="299"/>
    </location>
</feature>
<feature type="compositionally biased region" description="Basic and acidic residues" evidence="1">
    <location>
        <begin position="133"/>
        <end position="145"/>
    </location>
</feature>
<feature type="compositionally biased region" description="Low complexity" evidence="1">
    <location>
        <begin position="260"/>
        <end position="271"/>
    </location>
</feature>
<dbReference type="Proteomes" id="UP000242877">
    <property type="component" value="Unassembled WGS sequence"/>
</dbReference>
<evidence type="ECO:0000256" key="1">
    <source>
        <dbReference type="SAM" id="MobiDB-lite"/>
    </source>
</evidence>
<sequence length="422" mass="44751">MDSCRESLNQLSYAINKTLIDTGRYFRETGSTRSVAALRRTLPESHANFHSALDNISHHILIAKTVLEQDYDAILQRKKQDIAAQQAQRAAEAARAAQEAAQAAAGPSDGVTGRSTKRKASIDLTTAGAAGEDQDHQPAEKKQRTDAGGGDGSGGVDITPAPSNDVTERSAKRRASADLVTAGAAGDGQDHQPSEKKQKTDSDGDDGSGGGDAAAAATTTTQNEPVEENIDWPSLQDMINDSNNDQIDDLFDFTDDNINDENTNIDNTNNNDNDDNDNNNNTTTTNNDASINQPTDTSGNDTNPIPNPNSPNLPLQMDGQSGPEVSDMTAVPASNAPEMNQATTNAGNDNTMFSSLDEIRPPGEETNMTGNPDSVDLDSMQMGAGTSTFDLFFNSFEDMNPAGGTDSYMPGDNNNNSGNSWQ</sequence>
<accession>A0A162I4V5</accession>
<feature type="compositionally biased region" description="Basic and acidic residues" evidence="1">
    <location>
        <begin position="188"/>
        <end position="202"/>
    </location>
</feature>
<keyword evidence="3" id="KW-1185">Reference proteome</keyword>
<feature type="region of interest" description="Disordered" evidence="1">
    <location>
        <begin position="398"/>
        <end position="422"/>
    </location>
</feature>
<gene>
    <name evidence="2" type="ORF">AAP_04751</name>
</gene>
<comment type="caution">
    <text evidence="2">The sequence shown here is derived from an EMBL/GenBank/DDBJ whole genome shotgun (WGS) entry which is preliminary data.</text>
</comment>